<evidence type="ECO:0000313" key="1">
    <source>
        <dbReference type="EMBL" id="BCI86321.1"/>
    </source>
</evidence>
<dbReference type="AlphaFoldDB" id="A0A7G1I5R5"/>
<evidence type="ECO:0000313" key="2">
    <source>
        <dbReference type="Proteomes" id="UP000516380"/>
    </source>
</evidence>
<sequence>MMLQGIARLAIAAPRRIIGAALLVFLAAAVFGIPVAKSLSPGGFQDPNSESARAIKVLTDKFGQSGQQMLILVTSPGRQ</sequence>
<gene>
    <name evidence="1" type="ORF">NIIDMKKI_15270</name>
</gene>
<organism evidence="1 2">
    <name type="scientific">Mycobacterium kansasii</name>
    <dbReference type="NCBI Taxonomy" id="1768"/>
    <lineage>
        <taxon>Bacteria</taxon>
        <taxon>Bacillati</taxon>
        <taxon>Actinomycetota</taxon>
        <taxon>Actinomycetes</taxon>
        <taxon>Mycobacteriales</taxon>
        <taxon>Mycobacteriaceae</taxon>
        <taxon>Mycobacterium</taxon>
    </lineage>
</organism>
<proteinExistence type="predicted"/>
<dbReference type="Proteomes" id="UP000516380">
    <property type="component" value="Chromosome"/>
</dbReference>
<accession>A0A7G1I5R5</accession>
<protein>
    <recommendedName>
        <fullName evidence="3">MMPL family protein</fullName>
    </recommendedName>
</protein>
<name>A0A7G1I5R5_MYCKA</name>
<evidence type="ECO:0008006" key="3">
    <source>
        <dbReference type="Google" id="ProtNLM"/>
    </source>
</evidence>
<dbReference type="EMBL" id="AP023343">
    <property type="protein sequence ID" value="BCI86321.1"/>
    <property type="molecule type" value="Genomic_DNA"/>
</dbReference>
<reference evidence="1 2" key="1">
    <citation type="submission" date="2020-07" db="EMBL/GenBank/DDBJ databases">
        <title>Mycobacterium kansasii (former subtype) with zoonotic potential isolated from diseased indoor pet cat, Japan.</title>
        <authorList>
            <person name="Fukano H."/>
            <person name="Terazono T."/>
            <person name="Hoshino Y."/>
        </authorList>
    </citation>
    <scope>NUCLEOTIDE SEQUENCE [LARGE SCALE GENOMIC DNA]</scope>
    <source>
        <strain evidence="1 2">Kuro-I</strain>
    </source>
</reference>
<keyword evidence="2" id="KW-1185">Reference proteome</keyword>